<comment type="caution">
    <text evidence="2">The sequence shown here is derived from an EMBL/GenBank/DDBJ whole genome shotgun (WGS) entry which is preliminary data.</text>
</comment>
<feature type="compositionally biased region" description="Basic and acidic residues" evidence="1">
    <location>
        <begin position="108"/>
        <end position="121"/>
    </location>
</feature>
<evidence type="ECO:0000313" key="3">
    <source>
        <dbReference type="Proteomes" id="UP000886885"/>
    </source>
</evidence>
<feature type="region of interest" description="Disordered" evidence="1">
    <location>
        <begin position="108"/>
        <end position="128"/>
    </location>
</feature>
<keyword evidence="3" id="KW-1185">Reference proteome</keyword>
<gene>
    <name evidence="2" type="ORF">POTOM_035164</name>
</gene>
<name>A0A8X7Z076_POPTO</name>
<accession>A0A8X7Z076</accession>
<organism evidence="2 3">
    <name type="scientific">Populus tomentosa</name>
    <name type="common">Chinese white poplar</name>
    <dbReference type="NCBI Taxonomy" id="118781"/>
    <lineage>
        <taxon>Eukaryota</taxon>
        <taxon>Viridiplantae</taxon>
        <taxon>Streptophyta</taxon>
        <taxon>Embryophyta</taxon>
        <taxon>Tracheophyta</taxon>
        <taxon>Spermatophyta</taxon>
        <taxon>Magnoliopsida</taxon>
        <taxon>eudicotyledons</taxon>
        <taxon>Gunneridae</taxon>
        <taxon>Pentapetalae</taxon>
        <taxon>rosids</taxon>
        <taxon>fabids</taxon>
        <taxon>Malpighiales</taxon>
        <taxon>Salicaceae</taxon>
        <taxon>Saliceae</taxon>
        <taxon>Populus</taxon>
    </lineage>
</organism>
<protein>
    <submittedName>
        <fullName evidence="2">Uncharacterized protein</fullName>
    </submittedName>
</protein>
<sequence>MVQQTIDSKFSEYGLSNTDTNLSTHDKQFPLVLKKTALRDVQNENRIPKSVGNSPLSKDRGQTMNSFKVSGAKRPSSEGLMNPPVLRYESSTSGAPNSHLVYVRRKSEAETGKLGHHEETVQPKPSQIKEPTVSSFQALAPMPVAPPISSSGKPSVPLPLGQSSIRFAPAESSCHPVGSTVPTCNPMAEKNMHWEERYCQLQILLKKLDESDQEEYAKKLRSVSSVELSRHAIELEKRSIQLSLEEGNMNFRSVCLSFSFECVYGKVRIVCFALVLSKFSAHRHIIFASHVFFTVTAQVVTGGAITYSEVHNSKELQRVAILNVLGKSLKNFKAPSTHQSQSEK</sequence>
<evidence type="ECO:0000313" key="2">
    <source>
        <dbReference type="EMBL" id="KAG6761923.1"/>
    </source>
</evidence>
<dbReference type="OrthoDB" id="1925139at2759"/>
<dbReference type="PANTHER" id="PTHR34555:SF1">
    <property type="entry name" value="INTEGRAL MEMBRANE HEMOLYSIN-III-LIKE PROTEIN"/>
    <property type="match status" value="1"/>
</dbReference>
<evidence type="ECO:0000256" key="1">
    <source>
        <dbReference type="SAM" id="MobiDB-lite"/>
    </source>
</evidence>
<reference evidence="2" key="1">
    <citation type="journal article" date="2020" name="bioRxiv">
        <title>Hybrid origin of Populus tomentosa Carr. identified through genome sequencing and phylogenomic analysis.</title>
        <authorList>
            <person name="An X."/>
            <person name="Gao K."/>
            <person name="Chen Z."/>
            <person name="Li J."/>
            <person name="Yang X."/>
            <person name="Yang X."/>
            <person name="Zhou J."/>
            <person name="Guo T."/>
            <person name="Zhao T."/>
            <person name="Huang S."/>
            <person name="Miao D."/>
            <person name="Khan W.U."/>
            <person name="Rao P."/>
            <person name="Ye M."/>
            <person name="Lei B."/>
            <person name="Liao W."/>
            <person name="Wang J."/>
            <person name="Ji L."/>
            <person name="Li Y."/>
            <person name="Guo B."/>
            <person name="Mustafa N.S."/>
            <person name="Li S."/>
            <person name="Yun Q."/>
            <person name="Keller S.R."/>
            <person name="Mao J."/>
            <person name="Zhang R."/>
            <person name="Strauss S.H."/>
        </authorList>
    </citation>
    <scope>NUCLEOTIDE SEQUENCE</scope>
    <source>
        <strain evidence="2">GM15</strain>
        <tissue evidence="2">Leaf</tissue>
    </source>
</reference>
<dbReference type="EMBL" id="JAAWWB010000018">
    <property type="protein sequence ID" value="KAG6761923.1"/>
    <property type="molecule type" value="Genomic_DNA"/>
</dbReference>
<dbReference type="Proteomes" id="UP000886885">
    <property type="component" value="Chromosome 9D"/>
</dbReference>
<proteinExistence type="predicted"/>
<dbReference type="PANTHER" id="PTHR34555">
    <property type="entry name" value="INTEGRAL MEMBRANE HEMOLYSIN-III-LIKE PROTEIN"/>
    <property type="match status" value="1"/>
</dbReference>
<dbReference type="AlphaFoldDB" id="A0A8X7Z076"/>